<name>A0A3N4IKK0_ASCIM</name>
<accession>A0A3N4IKK0</accession>
<feature type="region of interest" description="Disordered" evidence="1">
    <location>
        <begin position="381"/>
        <end position="520"/>
    </location>
</feature>
<dbReference type="OrthoDB" id="5328442at2759"/>
<feature type="compositionally biased region" description="Polar residues" evidence="1">
    <location>
        <begin position="474"/>
        <end position="483"/>
    </location>
</feature>
<keyword evidence="3" id="KW-1185">Reference proteome</keyword>
<feature type="region of interest" description="Disordered" evidence="1">
    <location>
        <begin position="255"/>
        <end position="275"/>
    </location>
</feature>
<evidence type="ECO:0000313" key="2">
    <source>
        <dbReference type="EMBL" id="RPA84660.1"/>
    </source>
</evidence>
<feature type="compositionally biased region" description="Low complexity" evidence="1">
    <location>
        <begin position="208"/>
        <end position="219"/>
    </location>
</feature>
<dbReference type="Proteomes" id="UP000275078">
    <property type="component" value="Unassembled WGS sequence"/>
</dbReference>
<organism evidence="2 3">
    <name type="scientific">Ascobolus immersus RN42</name>
    <dbReference type="NCBI Taxonomy" id="1160509"/>
    <lineage>
        <taxon>Eukaryota</taxon>
        <taxon>Fungi</taxon>
        <taxon>Dikarya</taxon>
        <taxon>Ascomycota</taxon>
        <taxon>Pezizomycotina</taxon>
        <taxon>Pezizomycetes</taxon>
        <taxon>Pezizales</taxon>
        <taxon>Ascobolaceae</taxon>
        <taxon>Ascobolus</taxon>
    </lineage>
</organism>
<sequence length="547" mass="61909">MVSPLHSPRNHSISQSRPSWLPPRHRLEELLNSADKYGITLSFSDIGRNKNGSELIDRLIHIIQQEDEQYGSNHMFNSREHASSPPLTPARLDERDAKRRRSNINTPDMVTARLFLAIEVQEIIRDWAVRGLQETEESSALRSSEPEPGLDYWSTVGVASRRSDSISSVRGRSFSDRPPTLPLPTKAWIMSPTSIPSSMTYSPLPTTTTTHIPTPLSTPCDVRPGNKRKFESEDNLRRLSDAAALVEPQRMHVHGVREGSEEEVGGPMGTQQLGKSHKCPYFVRDKTGRTHPKCAERTFPNPRKLKEHVWQTTRPYRCNICLFGFGRDKTRAIHVKERKKGCKPPPPGSALLREAYEHSPEAMRDRRIDAARSTEEIVQILDDYDREKGPNASPPREAEYSEDEEGSEVDSQSETLKNYRRNSEWTPQAQHIHQQQHQQHSQLQQLHRRHLSESSVPTFSRLEGAPRPVLPLPSAQTFGGSTNPQSLPLPTPLPLSHSDLGPHSSMISPHSSARRSQDPGVKLPPIMNLEHHRNPQWVRLHTTIVTN</sequence>
<reference evidence="2 3" key="1">
    <citation type="journal article" date="2018" name="Nat. Ecol. Evol.">
        <title>Pezizomycetes genomes reveal the molecular basis of ectomycorrhizal truffle lifestyle.</title>
        <authorList>
            <person name="Murat C."/>
            <person name="Payen T."/>
            <person name="Noel B."/>
            <person name="Kuo A."/>
            <person name="Morin E."/>
            <person name="Chen J."/>
            <person name="Kohler A."/>
            <person name="Krizsan K."/>
            <person name="Balestrini R."/>
            <person name="Da Silva C."/>
            <person name="Montanini B."/>
            <person name="Hainaut M."/>
            <person name="Levati E."/>
            <person name="Barry K.W."/>
            <person name="Belfiori B."/>
            <person name="Cichocki N."/>
            <person name="Clum A."/>
            <person name="Dockter R.B."/>
            <person name="Fauchery L."/>
            <person name="Guy J."/>
            <person name="Iotti M."/>
            <person name="Le Tacon F."/>
            <person name="Lindquist E.A."/>
            <person name="Lipzen A."/>
            <person name="Malagnac F."/>
            <person name="Mello A."/>
            <person name="Molinier V."/>
            <person name="Miyauchi S."/>
            <person name="Poulain J."/>
            <person name="Riccioni C."/>
            <person name="Rubini A."/>
            <person name="Sitrit Y."/>
            <person name="Splivallo R."/>
            <person name="Traeger S."/>
            <person name="Wang M."/>
            <person name="Zifcakova L."/>
            <person name="Wipf D."/>
            <person name="Zambonelli A."/>
            <person name="Paolocci F."/>
            <person name="Nowrousian M."/>
            <person name="Ottonello S."/>
            <person name="Baldrian P."/>
            <person name="Spatafora J.W."/>
            <person name="Henrissat B."/>
            <person name="Nagy L.G."/>
            <person name="Aury J.M."/>
            <person name="Wincker P."/>
            <person name="Grigoriev I.V."/>
            <person name="Bonfante P."/>
            <person name="Martin F.M."/>
        </authorList>
    </citation>
    <scope>NUCLEOTIDE SEQUENCE [LARGE SCALE GENOMIC DNA]</scope>
    <source>
        <strain evidence="2 3">RN42</strain>
    </source>
</reference>
<feature type="region of interest" description="Disordered" evidence="1">
    <location>
        <begin position="1"/>
        <end position="20"/>
    </location>
</feature>
<proteinExistence type="predicted"/>
<dbReference type="EMBL" id="ML119657">
    <property type="protein sequence ID" value="RPA84660.1"/>
    <property type="molecule type" value="Genomic_DNA"/>
</dbReference>
<evidence type="ECO:0000256" key="1">
    <source>
        <dbReference type="SAM" id="MobiDB-lite"/>
    </source>
</evidence>
<feature type="region of interest" description="Disordered" evidence="1">
    <location>
        <begin position="208"/>
        <end position="228"/>
    </location>
</feature>
<dbReference type="AlphaFoldDB" id="A0A3N4IKK0"/>
<evidence type="ECO:0000313" key="3">
    <source>
        <dbReference type="Proteomes" id="UP000275078"/>
    </source>
</evidence>
<feature type="compositionally biased region" description="Low complexity" evidence="1">
    <location>
        <begin position="430"/>
        <end position="445"/>
    </location>
</feature>
<gene>
    <name evidence="2" type="ORF">BJ508DRAFT_323226</name>
</gene>
<protein>
    <submittedName>
        <fullName evidence="2">Uncharacterized protein</fullName>
    </submittedName>
</protein>
<feature type="region of interest" description="Disordered" evidence="1">
    <location>
        <begin position="75"/>
        <end position="103"/>
    </location>
</feature>